<dbReference type="RefSeq" id="WP_246399298.1">
    <property type="nucleotide sequence ID" value="NZ_BLXX01000004.1"/>
</dbReference>
<keyword evidence="3 6" id="KW-1133">Transmembrane helix</keyword>
<dbReference type="EMBL" id="BLXX01000004">
    <property type="protein sequence ID" value="GFO59304.1"/>
    <property type="molecule type" value="Genomic_DNA"/>
</dbReference>
<reference evidence="8" key="1">
    <citation type="submission" date="2020-06" db="EMBL/GenBank/DDBJ databases">
        <title>Draft genomic sequence of Geomonas sp. Red330.</title>
        <authorList>
            <person name="Itoh H."/>
            <person name="Zhenxing X."/>
            <person name="Ushijima N."/>
            <person name="Masuda Y."/>
            <person name="Shiratori Y."/>
            <person name="Senoo K."/>
        </authorList>
    </citation>
    <scope>NUCLEOTIDE SEQUENCE [LARGE SCALE GENOMIC DNA]</scope>
    <source>
        <strain evidence="8">Red330</strain>
    </source>
</reference>
<keyword evidence="8" id="KW-1185">Reference proteome</keyword>
<sequence>MANVPAKGGLRRSLRSCDYGCQFAAHDSPVHRVGAGTKLVLGMLLSASAAGGRTPATLGALVLVTLCYYLAARLTLADLWRDIRLFMFQAALVIPLYCLVHGTGKGLWPGIRISTQIILFYLPGAVFLRTTRSSEVMRGLRRVLPYRVSFLVFVSVRFVPFFFREIADITAAQRLRGAKLLPRQQLNPRNWPDLFNCLILPLMVRALKTADEVARSAEARGFGAHRERTFFQADLLIRNAGEAGTAQQSEPSAPTEKLLQGNEGRAVPRCTTR</sequence>
<comment type="caution">
    <text evidence="7">The sequence shown here is derived from an EMBL/GenBank/DDBJ whole genome shotgun (WGS) entry which is preliminary data.</text>
</comment>
<proteinExistence type="predicted"/>
<dbReference type="Pfam" id="PF02361">
    <property type="entry name" value="CbiQ"/>
    <property type="match status" value="1"/>
</dbReference>
<feature type="transmembrane region" description="Helical" evidence="6">
    <location>
        <begin position="110"/>
        <end position="131"/>
    </location>
</feature>
<dbReference type="PANTHER" id="PTHR33514">
    <property type="entry name" value="PROTEIN ABCI12, CHLOROPLASTIC"/>
    <property type="match status" value="1"/>
</dbReference>
<keyword evidence="2 6" id="KW-0812">Transmembrane</keyword>
<dbReference type="PANTHER" id="PTHR33514:SF13">
    <property type="entry name" value="PROTEIN ABCI12, CHLOROPLASTIC"/>
    <property type="match status" value="1"/>
</dbReference>
<dbReference type="InterPro" id="IPR003339">
    <property type="entry name" value="ABC/ECF_trnsptr_transmembrane"/>
</dbReference>
<dbReference type="GO" id="GO:0005886">
    <property type="term" value="C:plasma membrane"/>
    <property type="evidence" value="ECO:0007669"/>
    <property type="project" value="UniProtKB-ARBA"/>
</dbReference>
<comment type="subcellular location">
    <subcellularLocation>
        <location evidence="1">Membrane</location>
        <topology evidence="1">Multi-pass membrane protein</topology>
    </subcellularLocation>
</comment>
<keyword evidence="4 6" id="KW-0472">Membrane</keyword>
<organism evidence="7 8">
    <name type="scientific">Geomonas silvestris</name>
    <dbReference type="NCBI Taxonomy" id="2740184"/>
    <lineage>
        <taxon>Bacteria</taxon>
        <taxon>Pseudomonadati</taxon>
        <taxon>Thermodesulfobacteriota</taxon>
        <taxon>Desulfuromonadia</taxon>
        <taxon>Geobacterales</taxon>
        <taxon>Geobacteraceae</taxon>
        <taxon>Geomonas</taxon>
    </lineage>
</organism>
<evidence type="ECO:0000256" key="1">
    <source>
        <dbReference type="ARBA" id="ARBA00004141"/>
    </source>
</evidence>
<accession>A0A6V8MHB8</accession>
<evidence type="ECO:0000256" key="3">
    <source>
        <dbReference type="ARBA" id="ARBA00022989"/>
    </source>
</evidence>
<evidence type="ECO:0000313" key="7">
    <source>
        <dbReference type="EMBL" id="GFO59304.1"/>
    </source>
</evidence>
<evidence type="ECO:0000256" key="4">
    <source>
        <dbReference type="ARBA" id="ARBA00023136"/>
    </source>
</evidence>
<name>A0A6V8MHB8_9BACT</name>
<feature type="transmembrane region" description="Helical" evidence="6">
    <location>
        <begin position="143"/>
        <end position="163"/>
    </location>
</feature>
<evidence type="ECO:0000256" key="5">
    <source>
        <dbReference type="SAM" id="MobiDB-lite"/>
    </source>
</evidence>
<feature type="region of interest" description="Disordered" evidence="5">
    <location>
        <begin position="243"/>
        <end position="273"/>
    </location>
</feature>
<evidence type="ECO:0000313" key="8">
    <source>
        <dbReference type="Proteomes" id="UP000556026"/>
    </source>
</evidence>
<evidence type="ECO:0000256" key="6">
    <source>
        <dbReference type="SAM" id="Phobius"/>
    </source>
</evidence>
<evidence type="ECO:0008006" key="9">
    <source>
        <dbReference type="Google" id="ProtNLM"/>
    </source>
</evidence>
<feature type="transmembrane region" description="Helical" evidence="6">
    <location>
        <begin position="54"/>
        <end position="71"/>
    </location>
</feature>
<dbReference type="Proteomes" id="UP000556026">
    <property type="component" value="Unassembled WGS sequence"/>
</dbReference>
<protein>
    <recommendedName>
        <fullName evidence="9">Energy-coupling factor transporter transmembrane protein EcfT</fullName>
    </recommendedName>
</protein>
<feature type="transmembrane region" description="Helical" evidence="6">
    <location>
        <begin position="83"/>
        <end position="104"/>
    </location>
</feature>
<dbReference type="CDD" id="cd16914">
    <property type="entry name" value="EcfT"/>
    <property type="match status" value="1"/>
</dbReference>
<evidence type="ECO:0000256" key="2">
    <source>
        <dbReference type="ARBA" id="ARBA00022692"/>
    </source>
</evidence>
<gene>
    <name evidence="7" type="ORF">GMST_16290</name>
</gene>
<dbReference type="AlphaFoldDB" id="A0A6V8MHB8"/>